<dbReference type="eggNOG" id="KOG0987">
    <property type="taxonomic scope" value="Eukaryota"/>
</dbReference>
<evidence type="ECO:0000313" key="2">
    <source>
        <dbReference type="EMBL" id="EGO04492.1"/>
    </source>
</evidence>
<reference evidence="3" key="1">
    <citation type="journal article" date="2011" name="Science">
        <title>The plant cell wall-decomposing machinery underlies the functional diversity of forest fungi.</title>
        <authorList>
            <person name="Eastwood D.C."/>
            <person name="Floudas D."/>
            <person name="Binder M."/>
            <person name="Majcherczyk A."/>
            <person name="Schneider P."/>
            <person name="Aerts A."/>
            <person name="Asiegbu F.O."/>
            <person name="Baker S.E."/>
            <person name="Barry K."/>
            <person name="Bendiksby M."/>
            <person name="Blumentritt M."/>
            <person name="Coutinho P.M."/>
            <person name="Cullen D."/>
            <person name="de Vries R.P."/>
            <person name="Gathman A."/>
            <person name="Goodell B."/>
            <person name="Henrissat B."/>
            <person name="Ihrmark K."/>
            <person name="Kauserud H."/>
            <person name="Kohler A."/>
            <person name="LaButti K."/>
            <person name="Lapidus A."/>
            <person name="Lavin J.L."/>
            <person name="Lee Y.-H."/>
            <person name="Lindquist E."/>
            <person name="Lilly W."/>
            <person name="Lucas S."/>
            <person name="Morin E."/>
            <person name="Murat C."/>
            <person name="Oguiza J.A."/>
            <person name="Park J."/>
            <person name="Pisabarro A.G."/>
            <person name="Riley R."/>
            <person name="Rosling A."/>
            <person name="Salamov A."/>
            <person name="Schmidt O."/>
            <person name="Schmutz J."/>
            <person name="Skrede I."/>
            <person name="Stenlid J."/>
            <person name="Wiebenga A."/>
            <person name="Xie X."/>
            <person name="Kuees U."/>
            <person name="Hibbett D.S."/>
            <person name="Hoffmeister D."/>
            <person name="Hoegberg N."/>
            <person name="Martin F."/>
            <person name="Grigoriev I.V."/>
            <person name="Watkinson S.C."/>
        </authorList>
    </citation>
    <scope>NUCLEOTIDE SEQUENCE [LARGE SCALE GENOMIC DNA]</scope>
    <source>
        <strain evidence="3">strain S7.3</strain>
    </source>
</reference>
<dbReference type="PANTHER" id="PTHR45786:SF74">
    <property type="entry name" value="ATP-DEPENDENT DNA HELICASE"/>
    <property type="match status" value="1"/>
</dbReference>
<keyword evidence="3" id="KW-1185">Reference proteome</keyword>
<sequence>MPQPLAGPAYPQLQPPFQMHGVNYNERLLDGFQNQHAERVNQWHNRLRGQEQVEDQAIQQQEGLRLQRQEQQLAEDHIHQDREVQRQEAVRRQVQRQAQHADLQYEEQVCRAQRAAQEELERREDKLADQAHRAARDAVDQGEDLNELVAARNAPRMPRHQRLANKQNIANRRQAQVICQEAQQPYVEPLYCHTLHNMEVECHNCGVLHWDTESLTSSSRIHPKFGVCCLQGQVRLDPFQEAPAALRCLIRGVDITAREFRDKVCSYNNAFAFTSLGVKIDHDVTSAAGLYSFLIHGGLHYSISAFHPPEGETPSFGQLYIHNPQTALFLHNENNRGHGTTPATMLEIQDNLEQFNPFIPL</sequence>
<gene>
    <name evidence="2" type="ORF">SERLA73DRAFT_148977</name>
</gene>
<dbReference type="InParanoid" id="F8PHA8"/>
<evidence type="ECO:0000313" key="3">
    <source>
        <dbReference type="Proteomes" id="UP000008063"/>
    </source>
</evidence>
<name>F8PHA8_SERL3</name>
<dbReference type="Proteomes" id="UP000008063">
    <property type="component" value="Unassembled WGS sequence"/>
</dbReference>
<dbReference type="PANTHER" id="PTHR45786">
    <property type="entry name" value="DNA BINDING PROTEIN-LIKE"/>
    <property type="match status" value="1"/>
</dbReference>
<accession>F8PHA8</accession>
<feature type="region of interest" description="Disordered" evidence="1">
    <location>
        <begin position="121"/>
        <end position="141"/>
    </location>
</feature>
<dbReference type="HOGENOM" id="CLU_792640_0_0_1"/>
<dbReference type="STRING" id="936435.F8PHA8"/>
<protein>
    <submittedName>
        <fullName evidence="2">Uncharacterized protein</fullName>
    </submittedName>
</protein>
<feature type="compositionally biased region" description="Basic and acidic residues" evidence="1">
    <location>
        <begin position="121"/>
        <end position="139"/>
    </location>
</feature>
<dbReference type="AlphaFoldDB" id="F8PHA8"/>
<proteinExistence type="predicted"/>
<dbReference type="EMBL" id="GL945474">
    <property type="protein sequence ID" value="EGO04492.1"/>
    <property type="molecule type" value="Genomic_DNA"/>
</dbReference>
<organism evidence="3">
    <name type="scientific">Serpula lacrymans var. lacrymans (strain S7.3)</name>
    <name type="common">Dry rot fungus</name>
    <dbReference type="NCBI Taxonomy" id="936435"/>
    <lineage>
        <taxon>Eukaryota</taxon>
        <taxon>Fungi</taxon>
        <taxon>Dikarya</taxon>
        <taxon>Basidiomycota</taxon>
        <taxon>Agaricomycotina</taxon>
        <taxon>Agaricomycetes</taxon>
        <taxon>Agaricomycetidae</taxon>
        <taxon>Boletales</taxon>
        <taxon>Coniophorineae</taxon>
        <taxon>Serpulaceae</taxon>
        <taxon>Serpula</taxon>
    </lineage>
</organism>
<evidence type="ECO:0000256" key="1">
    <source>
        <dbReference type="SAM" id="MobiDB-lite"/>
    </source>
</evidence>